<organism evidence="1 2">
    <name type="scientific">Acinetobacter pollinis</name>
    <dbReference type="NCBI Taxonomy" id="2605270"/>
    <lineage>
        <taxon>Bacteria</taxon>
        <taxon>Pseudomonadati</taxon>
        <taxon>Pseudomonadota</taxon>
        <taxon>Gammaproteobacteria</taxon>
        <taxon>Moraxellales</taxon>
        <taxon>Moraxellaceae</taxon>
        <taxon>Acinetobacter</taxon>
    </lineage>
</organism>
<gene>
    <name evidence="1" type="ORF">I2F25_09585</name>
</gene>
<accession>A0ABU6DVV5</accession>
<keyword evidence="2" id="KW-1185">Reference proteome</keyword>
<dbReference type="RefSeq" id="WP_325775671.1">
    <property type="nucleotide sequence ID" value="NZ_VTDN01000007.1"/>
</dbReference>
<proteinExistence type="predicted"/>
<dbReference type="Proteomes" id="UP001339883">
    <property type="component" value="Unassembled WGS sequence"/>
</dbReference>
<name>A0ABU6DVV5_9GAMM</name>
<evidence type="ECO:0000313" key="2">
    <source>
        <dbReference type="Proteomes" id="UP001339883"/>
    </source>
</evidence>
<sequence length="217" mass="24877">MAAFLIIVGLIILVLYFLNQNKSQKKDVTTIIHKQVIQTKDGEVRIERRQTLDSVQTSYTKKDIAQNQIQDIKQNELPVTSDIELTNNQNNNTVIPSLEPVKNQIEQQSKTMTNDQMSLDLNDKQQELDFLAPINDTKSCLKCEKNLATDLFGKSQKNPDGLTKWCLNCLNNANKQPSPKANQKYCPKCRKNRLKTSFNKNSNRVDGLTKWCKDCMR</sequence>
<evidence type="ECO:0000313" key="1">
    <source>
        <dbReference type="EMBL" id="MEB5477289.1"/>
    </source>
</evidence>
<comment type="caution">
    <text evidence="1">The sequence shown here is derived from an EMBL/GenBank/DDBJ whole genome shotgun (WGS) entry which is preliminary data.</text>
</comment>
<dbReference type="EMBL" id="VTDN01000007">
    <property type="protein sequence ID" value="MEB5477289.1"/>
    <property type="molecule type" value="Genomic_DNA"/>
</dbReference>
<protein>
    <submittedName>
        <fullName evidence="1">Uncharacterized protein</fullName>
    </submittedName>
</protein>
<reference evidence="1 2" key="1">
    <citation type="submission" date="2019-08" db="EMBL/GenBank/DDBJ databases">
        <title>Five species of Acinetobacter isolated from floral nectar and animal pollinators.</title>
        <authorList>
            <person name="Hendry T.A."/>
        </authorList>
    </citation>
    <scope>NUCLEOTIDE SEQUENCE [LARGE SCALE GENOMIC DNA]</scope>
    <source>
        <strain evidence="1 2">MD18.27</strain>
    </source>
</reference>